<dbReference type="Pfam" id="PF17853">
    <property type="entry name" value="GGDEF_2"/>
    <property type="match status" value="1"/>
</dbReference>
<sequence length="584" mass="62902">MLTYTGNEVRRWLAGVGAIAAAVNASTPLPELLDLIARTACELTGYEAAAVLLADETGRSLVISGSEGLSAEYVAQVNERHTIELGSGPLADGPSSRAFRIAQPVPIADILADPSFEPWARVAQENGYRAIGSVPLLVAGEPVGTLNCYCRTVHEFGPDELALLCTLANQAGTALQSARLITSLTEQRRLLEHAEEIHRELTAVALRAGGVQGVAEALARLLARPVLVTDRDGLAAANVTHRGVQLAPESTADLELPDDRIAEVPGASRVTVPVLLGQEVVARLWLPGRLVELSELERRATEHAAVVCALEYLRRRTAVDVEWRLRADLLTELLSGTVPASVASRAVPLGHDLTRTHTVLVASPDGSVDTASGRALLGIAQTVAERCEPRPLVTSSGEHVIVLWPETPHGPEASATADVIRTMARRALDQRTVTVVVGHRCAEVEAFRSAVRTARGALELARLHGGDRTVTLPDLGVYGLLLQLNDPRELVRFAEQTLAPLREYDERKGGVLIETLRTYLAQDMNVARTAGEMYVHPNTVGLRLRRVEELMGVSMRRPETLLRLKVALMAQDVLGLARLDDAHP</sequence>
<protein>
    <submittedName>
        <fullName evidence="3">Helix-turn-helix domain-containing protein</fullName>
    </submittedName>
</protein>
<keyword evidence="4" id="KW-1185">Reference proteome</keyword>
<dbReference type="SUPFAM" id="SSF55781">
    <property type="entry name" value="GAF domain-like"/>
    <property type="match status" value="1"/>
</dbReference>
<dbReference type="Gene3D" id="3.30.450.40">
    <property type="match status" value="1"/>
</dbReference>
<dbReference type="Pfam" id="PF01590">
    <property type="entry name" value="GAF"/>
    <property type="match status" value="1"/>
</dbReference>
<reference evidence="4" key="1">
    <citation type="journal article" date="2019" name="Int. J. Syst. Evol. Microbiol.">
        <title>The Global Catalogue of Microorganisms (GCM) 10K type strain sequencing project: providing services to taxonomists for standard genome sequencing and annotation.</title>
        <authorList>
            <consortium name="The Broad Institute Genomics Platform"/>
            <consortium name="The Broad Institute Genome Sequencing Center for Infectious Disease"/>
            <person name="Wu L."/>
            <person name="Ma J."/>
        </authorList>
    </citation>
    <scope>NUCLEOTIDE SEQUENCE [LARGE SCALE GENOMIC DNA]</scope>
    <source>
        <strain evidence="4">CCM 8391</strain>
    </source>
</reference>
<dbReference type="InterPro" id="IPR029016">
    <property type="entry name" value="GAF-like_dom_sf"/>
</dbReference>
<organism evidence="3 4">
    <name type="scientific">Pseudonocardia hispaniensis</name>
    <dbReference type="NCBI Taxonomy" id="904933"/>
    <lineage>
        <taxon>Bacteria</taxon>
        <taxon>Bacillati</taxon>
        <taxon>Actinomycetota</taxon>
        <taxon>Actinomycetes</taxon>
        <taxon>Pseudonocardiales</taxon>
        <taxon>Pseudonocardiaceae</taxon>
        <taxon>Pseudonocardia</taxon>
    </lineage>
</organism>
<dbReference type="InterPro" id="IPR025736">
    <property type="entry name" value="PucR_C-HTH_dom"/>
</dbReference>
<dbReference type="PANTHER" id="PTHR33744:SF1">
    <property type="entry name" value="DNA-BINDING TRANSCRIPTIONAL ACTIVATOR ADER"/>
    <property type="match status" value="1"/>
</dbReference>
<name>A0ABW1IX11_9PSEU</name>
<dbReference type="InterPro" id="IPR042070">
    <property type="entry name" value="PucR_C-HTH_sf"/>
</dbReference>
<dbReference type="Gene3D" id="1.10.10.2840">
    <property type="entry name" value="PucR C-terminal helix-turn-helix domain"/>
    <property type="match status" value="1"/>
</dbReference>
<proteinExistence type="inferred from homology"/>
<comment type="caution">
    <text evidence="3">The sequence shown here is derived from an EMBL/GenBank/DDBJ whole genome shotgun (WGS) entry which is preliminary data.</text>
</comment>
<dbReference type="SMART" id="SM00065">
    <property type="entry name" value="GAF"/>
    <property type="match status" value="1"/>
</dbReference>
<dbReference type="PANTHER" id="PTHR33744">
    <property type="entry name" value="CARBOHYDRATE DIACID REGULATOR"/>
    <property type="match status" value="1"/>
</dbReference>
<dbReference type="RefSeq" id="WP_379581839.1">
    <property type="nucleotide sequence ID" value="NZ_JBHSQW010000002.1"/>
</dbReference>
<dbReference type="EMBL" id="JBHSQW010000002">
    <property type="protein sequence ID" value="MFC5992855.1"/>
    <property type="molecule type" value="Genomic_DNA"/>
</dbReference>
<dbReference type="InterPro" id="IPR041522">
    <property type="entry name" value="CdaR_GGDEF"/>
</dbReference>
<feature type="domain" description="GAF" evidence="2">
    <location>
        <begin position="28"/>
        <end position="185"/>
    </location>
</feature>
<evidence type="ECO:0000259" key="2">
    <source>
        <dbReference type="SMART" id="SM00065"/>
    </source>
</evidence>
<evidence type="ECO:0000256" key="1">
    <source>
        <dbReference type="ARBA" id="ARBA00006754"/>
    </source>
</evidence>
<dbReference type="InterPro" id="IPR003018">
    <property type="entry name" value="GAF"/>
</dbReference>
<dbReference type="Proteomes" id="UP001596302">
    <property type="component" value="Unassembled WGS sequence"/>
</dbReference>
<gene>
    <name evidence="3" type="ORF">ACFQE5_01370</name>
</gene>
<evidence type="ECO:0000313" key="3">
    <source>
        <dbReference type="EMBL" id="MFC5992855.1"/>
    </source>
</evidence>
<dbReference type="Pfam" id="PF13556">
    <property type="entry name" value="HTH_30"/>
    <property type="match status" value="1"/>
</dbReference>
<comment type="similarity">
    <text evidence="1">Belongs to the CdaR family.</text>
</comment>
<evidence type="ECO:0000313" key="4">
    <source>
        <dbReference type="Proteomes" id="UP001596302"/>
    </source>
</evidence>
<dbReference type="InterPro" id="IPR051448">
    <property type="entry name" value="CdaR-like_regulators"/>
</dbReference>
<accession>A0ABW1IX11</accession>